<name>A0A514CZ63_9VIRU</name>
<proteinExistence type="predicted"/>
<reference evidence="1" key="1">
    <citation type="submission" date="2019-05" db="EMBL/GenBank/DDBJ databases">
        <title>Metatranscriptomic reconstruction reveals RNA viruses with the potential to shape carbon cycling in soil.</title>
        <authorList>
            <person name="Starr E.P."/>
            <person name="Nuccio E."/>
            <person name="Pett-Ridge J."/>
            <person name="Banfield J.F."/>
            <person name="Firestone M.K."/>
        </authorList>
    </citation>
    <scope>NUCLEOTIDE SEQUENCE</scope>
    <source>
        <strain evidence="1">H2_Bulk_35_scaffold_543</strain>
        <strain evidence="2">H4_Bulk_46_scaffold_683</strain>
    </source>
</reference>
<dbReference type="EMBL" id="MN036035">
    <property type="protein sequence ID" value="QDH91139.1"/>
    <property type="molecule type" value="Genomic_RNA"/>
</dbReference>
<organism evidence="1">
    <name type="scientific">Leviviridae sp</name>
    <dbReference type="NCBI Taxonomy" id="2027243"/>
    <lineage>
        <taxon>Viruses</taxon>
        <taxon>Riboviria</taxon>
        <taxon>Orthornavirae</taxon>
        <taxon>Lenarviricota</taxon>
        <taxon>Leviviricetes</taxon>
        <taxon>Norzivirales</taxon>
        <taxon>Fiersviridae</taxon>
    </lineage>
</organism>
<protein>
    <submittedName>
        <fullName evidence="1">Uncharacterized protein</fullName>
    </submittedName>
</protein>
<evidence type="ECO:0000313" key="1">
    <source>
        <dbReference type="EMBL" id="QDH86651.1"/>
    </source>
</evidence>
<dbReference type="EMBL" id="MN032827">
    <property type="protein sequence ID" value="QDH86651.1"/>
    <property type="molecule type" value="Genomic_RNA"/>
</dbReference>
<evidence type="ECO:0000313" key="2">
    <source>
        <dbReference type="EMBL" id="QDH91139.1"/>
    </source>
</evidence>
<gene>
    <name evidence="1" type="ORF">H2Bulk35543_000002</name>
    <name evidence="2" type="ORF">H4Bulk46683_000002</name>
</gene>
<dbReference type="InterPro" id="IPR054457">
    <property type="entry name" value="PhiCb5_coat"/>
</dbReference>
<sequence>MTISSPITITVNAVAKVLPRINQDNFGSTYRLKEANDEWELNIRHTYEGKAGPAQIERHNADFKHTNFVGTDRIPVVTQTYFVMRNPRNQSGVDSAQITSGLLTWGSSAASDLSAGQN</sequence>
<accession>A0A514CZ63</accession>
<dbReference type="Pfam" id="PF22387">
    <property type="entry name" value="PhiCb5_coat"/>
    <property type="match status" value="1"/>
</dbReference>
<dbReference type="Gene3D" id="2.40.160.220">
    <property type="match status" value="1"/>
</dbReference>